<keyword evidence="8" id="KW-0560">Oxidoreductase</keyword>
<proteinExistence type="inferred from homology"/>
<reference evidence="12 13" key="1">
    <citation type="journal article" date="2021" name="BMC Genomics">
        <title>Datura genome reveals duplications of psychoactive alkaloid biosynthetic genes and high mutation rate following tissue culture.</title>
        <authorList>
            <person name="Rajewski A."/>
            <person name="Carter-House D."/>
            <person name="Stajich J."/>
            <person name="Litt A."/>
        </authorList>
    </citation>
    <scope>NUCLEOTIDE SEQUENCE [LARGE SCALE GENOMIC DNA]</scope>
    <source>
        <strain evidence="12">AR-01</strain>
    </source>
</reference>
<evidence type="ECO:0000313" key="13">
    <source>
        <dbReference type="Proteomes" id="UP000823775"/>
    </source>
</evidence>
<sequence>MEKLVKNPRVQKKDQEELDRVIGSDRIITESDMSKLLYLQSVVKESLRTLMMSLDRVIESDRIITESDMSKLSYLQSVVKESLRLHPPTPLMPPHMASASVKIGGYNIPKGSIVHENVWALGRDPKVWKDPLQFRPERFIEEDVDMKGTNLAINMVTSMLAHLLHHFKYGLHLLELSMRILTCWKDPNCYLHANASPSWSYS</sequence>
<evidence type="ECO:0000256" key="3">
    <source>
        <dbReference type="ARBA" id="ARBA00010617"/>
    </source>
</evidence>
<organism evidence="12 13">
    <name type="scientific">Datura stramonium</name>
    <name type="common">Jimsonweed</name>
    <name type="synonym">Common thornapple</name>
    <dbReference type="NCBI Taxonomy" id="4076"/>
    <lineage>
        <taxon>Eukaryota</taxon>
        <taxon>Viridiplantae</taxon>
        <taxon>Streptophyta</taxon>
        <taxon>Embryophyta</taxon>
        <taxon>Tracheophyta</taxon>
        <taxon>Spermatophyta</taxon>
        <taxon>Magnoliopsida</taxon>
        <taxon>eudicotyledons</taxon>
        <taxon>Gunneridae</taxon>
        <taxon>Pentapetalae</taxon>
        <taxon>asterids</taxon>
        <taxon>lamiids</taxon>
        <taxon>Solanales</taxon>
        <taxon>Solanaceae</taxon>
        <taxon>Solanoideae</taxon>
        <taxon>Datureae</taxon>
        <taxon>Datura</taxon>
    </lineage>
</organism>
<keyword evidence="9" id="KW-0408">Iron</keyword>
<comment type="similarity">
    <text evidence="3">Belongs to the cytochrome P450 family.</text>
</comment>
<protein>
    <recommendedName>
        <fullName evidence="14">Cytochrome P450</fullName>
    </recommendedName>
</protein>
<dbReference type="PANTHER" id="PTHR47944:SF10">
    <property type="entry name" value="CYTOCHROME P450 98A9"/>
    <property type="match status" value="1"/>
</dbReference>
<keyword evidence="5" id="KW-0812">Transmembrane</keyword>
<evidence type="ECO:0000256" key="10">
    <source>
        <dbReference type="ARBA" id="ARBA00023033"/>
    </source>
</evidence>
<dbReference type="Pfam" id="PF00067">
    <property type="entry name" value="p450"/>
    <property type="match status" value="2"/>
</dbReference>
<evidence type="ECO:0000256" key="6">
    <source>
        <dbReference type="ARBA" id="ARBA00022723"/>
    </source>
</evidence>
<gene>
    <name evidence="12" type="ORF">HAX54_052457</name>
</gene>
<evidence type="ECO:0008006" key="14">
    <source>
        <dbReference type="Google" id="ProtNLM"/>
    </source>
</evidence>
<evidence type="ECO:0000256" key="7">
    <source>
        <dbReference type="ARBA" id="ARBA00022989"/>
    </source>
</evidence>
<keyword evidence="4" id="KW-0349">Heme</keyword>
<dbReference type="PRINTS" id="PR00463">
    <property type="entry name" value="EP450I"/>
</dbReference>
<evidence type="ECO:0000256" key="11">
    <source>
        <dbReference type="ARBA" id="ARBA00023136"/>
    </source>
</evidence>
<dbReference type="InterPro" id="IPR002401">
    <property type="entry name" value="Cyt_P450_E_grp-I"/>
</dbReference>
<evidence type="ECO:0000256" key="9">
    <source>
        <dbReference type="ARBA" id="ARBA00023004"/>
    </source>
</evidence>
<keyword evidence="6" id="KW-0479">Metal-binding</keyword>
<comment type="caution">
    <text evidence="12">The sequence shown here is derived from an EMBL/GenBank/DDBJ whole genome shotgun (WGS) entry which is preliminary data.</text>
</comment>
<dbReference type="SUPFAM" id="SSF48264">
    <property type="entry name" value="Cytochrome P450"/>
    <property type="match status" value="2"/>
</dbReference>
<dbReference type="Proteomes" id="UP000823775">
    <property type="component" value="Unassembled WGS sequence"/>
</dbReference>
<dbReference type="InterPro" id="IPR001128">
    <property type="entry name" value="Cyt_P450"/>
</dbReference>
<accession>A0ABS8SYY9</accession>
<dbReference type="EMBL" id="JACEIK010000952">
    <property type="protein sequence ID" value="MCD7464291.1"/>
    <property type="molecule type" value="Genomic_DNA"/>
</dbReference>
<evidence type="ECO:0000256" key="5">
    <source>
        <dbReference type="ARBA" id="ARBA00022692"/>
    </source>
</evidence>
<evidence type="ECO:0000256" key="1">
    <source>
        <dbReference type="ARBA" id="ARBA00001971"/>
    </source>
</evidence>
<dbReference type="PANTHER" id="PTHR47944">
    <property type="entry name" value="CYTOCHROME P450 98A9"/>
    <property type="match status" value="1"/>
</dbReference>
<evidence type="ECO:0000313" key="12">
    <source>
        <dbReference type="EMBL" id="MCD7464291.1"/>
    </source>
</evidence>
<name>A0ABS8SYY9_DATST</name>
<dbReference type="Gene3D" id="1.10.630.10">
    <property type="entry name" value="Cytochrome P450"/>
    <property type="match status" value="2"/>
</dbReference>
<evidence type="ECO:0000256" key="4">
    <source>
        <dbReference type="ARBA" id="ARBA00022617"/>
    </source>
</evidence>
<comment type="cofactor">
    <cofactor evidence="1">
        <name>heme</name>
        <dbReference type="ChEBI" id="CHEBI:30413"/>
    </cofactor>
</comment>
<evidence type="ECO:0000256" key="8">
    <source>
        <dbReference type="ARBA" id="ARBA00023002"/>
    </source>
</evidence>
<keyword evidence="7" id="KW-1133">Transmembrane helix</keyword>
<keyword evidence="11" id="KW-0472">Membrane</keyword>
<dbReference type="InterPro" id="IPR036396">
    <property type="entry name" value="Cyt_P450_sf"/>
</dbReference>
<keyword evidence="10" id="KW-0503">Monooxygenase</keyword>
<comment type="subcellular location">
    <subcellularLocation>
        <location evidence="2">Membrane</location>
        <topology evidence="2">Single-pass membrane protein</topology>
    </subcellularLocation>
</comment>
<evidence type="ECO:0000256" key="2">
    <source>
        <dbReference type="ARBA" id="ARBA00004167"/>
    </source>
</evidence>
<keyword evidence="13" id="KW-1185">Reference proteome</keyword>